<dbReference type="PANTHER" id="PTHR43711:SF1">
    <property type="entry name" value="HISTIDINE KINASE 1"/>
    <property type="match status" value="1"/>
</dbReference>
<dbReference type="Pfam" id="PF02518">
    <property type="entry name" value="HATPase_c"/>
    <property type="match status" value="1"/>
</dbReference>
<dbReference type="GO" id="GO:0000155">
    <property type="term" value="F:phosphorelay sensor kinase activity"/>
    <property type="evidence" value="ECO:0007669"/>
    <property type="project" value="InterPro"/>
</dbReference>
<dbReference type="CDD" id="cd06225">
    <property type="entry name" value="HAMP"/>
    <property type="match status" value="1"/>
</dbReference>
<dbReference type="FunFam" id="1.10.287.130:FF:000001">
    <property type="entry name" value="Two-component sensor histidine kinase"/>
    <property type="match status" value="1"/>
</dbReference>
<keyword evidence="12" id="KW-0812">Transmembrane</keyword>
<dbReference type="Gene3D" id="1.10.287.130">
    <property type="match status" value="1"/>
</dbReference>
<evidence type="ECO:0000256" key="8">
    <source>
        <dbReference type="ARBA" id="ARBA00022777"/>
    </source>
</evidence>
<dbReference type="CDD" id="cd00075">
    <property type="entry name" value="HATPase"/>
    <property type="match status" value="1"/>
</dbReference>
<dbReference type="InterPro" id="IPR005467">
    <property type="entry name" value="His_kinase_dom"/>
</dbReference>
<dbReference type="GO" id="GO:0005886">
    <property type="term" value="C:plasma membrane"/>
    <property type="evidence" value="ECO:0007669"/>
    <property type="project" value="UniProtKB-SubCell"/>
</dbReference>
<dbReference type="SMART" id="SM00388">
    <property type="entry name" value="HisKA"/>
    <property type="match status" value="1"/>
</dbReference>
<evidence type="ECO:0000256" key="2">
    <source>
        <dbReference type="ARBA" id="ARBA00004651"/>
    </source>
</evidence>
<accession>A0A398CQQ3</accession>
<keyword evidence="16" id="KW-1185">Reference proteome</keyword>
<keyword evidence="8 15" id="KW-0418">Kinase</keyword>
<protein>
    <recommendedName>
        <fullName evidence="3">histidine kinase</fullName>
        <ecNumber evidence="3">2.7.13.3</ecNumber>
    </recommendedName>
</protein>
<keyword evidence="5" id="KW-0597">Phosphoprotein</keyword>
<evidence type="ECO:0000256" key="10">
    <source>
        <dbReference type="ARBA" id="ARBA00023012"/>
    </source>
</evidence>
<dbReference type="InterPro" id="IPR004358">
    <property type="entry name" value="Sig_transdc_His_kin-like_C"/>
</dbReference>
<keyword evidence="11 12" id="KW-0472">Membrane</keyword>
<dbReference type="Gene3D" id="6.10.340.10">
    <property type="match status" value="1"/>
</dbReference>
<dbReference type="SMART" id="SM00304">
    <property type="entry name" value="HAMP"/>
    <property type="match status" value="1"/>
</dbReference>
<dbReference type="GO" id="GO:0005524">
    <property type="term" value="F:ATP binding"/>
    <property type="evidence" value="ECO:0007669"/>
    <property type="project" value="UniProtKB-KW"/>
</dbReference>
<dbReference type="AlphaFoldDB" id="A0A398CQQ3"/>
<comment type="caution">
    <text evidence="15">The sequence shown here is derived from an EMBL/GenBank/DDBJ whole genome shotgun (WGS) entry which is preliminary data.</text>
</comment>
<dbReference type="InterPro" id="IPR050736">
    <property type="entry name" value="Sensor_HK_Regulatory"/>
</dbReference>
<dbReference type="PRINTS" id="PR00344">
    <property type="entry name" value="BCTRLSENSOR"/>
</dbReference>
<dbReference type="SUPFAM" id="SSF55874">
    <property type="entry name" value="ATPase domain of HSP90 chaperone/DNA topoisomerase II/histidine kinase"/>
    <property type="match status" value="1"/>
</dbReference>
<dbReference type="SUPFAM" id="SSF158472">
    <property type="entry name" value="HAMP domain-like"/>
    <property type="match status" value="1"/>
</dbReference>
<dbReference type="InterPro" id="IPR003594">
    <property type="entry name" value="HATPase_dom"/>
</dbReference>
<evidence type="ECO:0000256" key="9">
    <source>
        <dbReference type="ARBA" id="ARBA00022840"/>
    </source>
</evidence>
<dbReference type="CDD" id="cd00082">
    <property type="entry name" value="HisKA"/>
    <property type="match status" value="1"/>
</dbReference>
<comment type="catalytic activity">
    <reaction evidence="1">
        <text>ATP + protein L-histidine = ADP + protein N-phospho-L-histidine.</text>
        <dbReference type="EC" id="2.7.13.3"/>
    </reaction>
</comment>
<dbReference type="OrthoDB" id="9813151at2"/>
<dbReference type="Gene3D" id="3.30.565.10">
    <property type="entry name" value="Histidine kinase-like ATPase, C-terminal domain"/>
    <property type="match status" value="1"/>
</dbReference>
<evidence type="ECO:0000259" key="14">
    <source>
        <dbReference type="PROSITE" id="PS50885"/>
    </source>
</evidence>
<feature type="transmembrane region" description="Helical" evidence="12">
    <location>
        <begin position="97"/>
        <end position="118"/>
    </location>
</feature>
<dbReference type="SMART" id="SM00387">
    <property type="entry name" value="HATPase_c"/>
    <property type="match status" value="1"/>
</dbReference>
<keyword evidence="10" id="KW-0902">Two-component regulatory system</keyword>
<dbReference type="InterPro" id="IPR036890">
    <property type="entry name" value="HATPase_C_sf"/>
</dbReference>
<keyword evidence="7" id="KW-0547">Nucleotide-binding</keyword>
<evidence type="ECO:0000256" key="1">
    <source>
        <dbReference type="ARBA" id="ARBA00000085"/>
    </source>
</evidence>
<feature type="domain" description="Histidine kinase" evidence="13">
    <location>
        <begin position="184"/>
        <end position="399"/>
    </location>
</feature>
<gene>
    <name evidence="15" type="ORF">D3H35_05035</name>
</gene>
<evidence type="ECO:0000256" key="12">
    <source>
        <dbReference type="SAM" id="Phobius"/>
    </source>
</evidence>
<keyword evidence="6" id="KW-0808">Transferase</keyword>
<evidence type="ECO:0000256" key="4">
    <source>
        <dbReference type="ARBA" id="ARBA00022475"/>
    </source>
</evidence>
<feature type="transmembrane region" description="Helical" evidence="12">
    <location>
        <begin position="55"/>
        <end position="77"/>
    </location>
</feature>
<dbReference type="PANTHER" id="PTHR43711">
    <property type="entry name" value="TWO-COMPONENT HISTIDINE KINASE"/>
    <property type="match status" value="1"/>
</dbReference>
<dbReference type="InterPro" id="IPR003660">
    <property type="entry name" value="HAMP_dom"/>
</dbReference>
<dbReference type="Pfam" id="PF00512">
    <property type="entry name" value="HisKA"/>
    <property type="match status" value="1"/>
</dbReference>
<feature type="domain" description="HAMP" evidence="14">
    <location>
        <begin position="122"/>
        <end position="176"/>
    </location>
</feature>
<dbReference type="PROSITE" id="PS50109">
    <property type="entry name" value="HIS_KIN"/>
    <property type="match status" value="1"/>
</dbReference>
<organism evidence="15 16">
    <name type="scientific">Cohnella faecalis</name>
    <dbReference type="NCBI Taxonomy" id="2315694"/>
    <lineage>
        <taxon>Bacteria</taxon>
        <taxon>Bacillati</taxon>
        <taxon>Bacillota</taxon>
        <taxon>Bacilli</taxon>
        <taxon>Bacillales</taxon>
        <taxon>Paenibacillaceae</taxon>
        <taxon>Cohnella</taxon>
    </lineage>
</organism>
<evidence type="ECO:0000259" key="13">
    <source>
        <dbReference type="PROSITE" id="PS50109"/>
    </source>
</evidence>
<dbReference type="SUPFAM" id="SSF47384">
    <property type="entry name" value="Homodimeric domain of signal transducing histidine kinase"/>
    <property type="match status" value="1"/>
</dbReference>
<name>A0A398CQQ3_9BACL</name>
<comment type="subcellular location">
    <subcellularLocation>
        <location evidence="2">Cell membrane</location>
        <topology evidence="2">Multi-pass membrane protein</topology>
    </subcellularLocation>
</comment>
<evidence type="ECO:0000313" key="15">
    <source>
        <dbReference type="EMBL" id="RIE04832.1"/>
    </source>
</evidence>
<sequence length="417" mass="48001">MSRRRSGESLLKRFRDKREARRERMLAFQEEYFRTQIRNKVEGSNDKVPARPKRWLFFGLAMVYVVMLANYLFAQWLMTFVYDYWFPEMGHTIGRQLITVVLMLFIFGLMMTLIRVIFDPGRHQLHLFISMMDAMRRMAKGDFSVTLDSNPRHGGQFGVLIKSFNEMASGLSNMEKVRQEFISNVSHEFQSPLTSIGGFARALQSEDLTPETRLHYLRIIETECSRLSKLSDNLLKLTSLESDHHPFEPKSFRLDRQLRQIVLSIEPIWRDKKLEMDVDLPAATIEADEELLSQTWINLLHNAIKFTPEGGTVRIRLTENERHLRIVIEDTGVGIAEQSLPYLFDRFYKVDKARSRVNGGSGLGLSIVRKIVELHGGEVSVHSRPMEGAAFTVVLPKLASSLQAPVQKPGEARSRLT</sequence>
<keyword evidence="9" id="KW-0067">ATP-binding</keyword>
<dbReference type="InterPro" id="IPR036097">
    <property type="entry name" value="HisK_dim/P_sf"/>
</dbReference>
<evidence type="ECO:0000256" key="11">
    <source>
        <dbReference type="ARBA" id="ARBA00023136"/>
    </source>
</evidence>
<keyword evidence="4" id="KW-1003">Cell membrane</keyword>
<dbReference type="EMBL" id="QXJM01000023">
    <property type="protein sequence ID" value="RIE04832.1"/>
    <property type="molecule type" value="Genomic_DNA"/>
</dbReference>
<dbReference type="RefSeq" id="WP_119148032.1">
    <property type="nucleotide sequence ID" value="NZ_JBHSOV010000005.1"/>
</dbReference>
<evidence type="ECO:0000256" key="3">
    <source>
        <dbReference type="ARBA" id="ARBA00012438"/>
    </source>
</evidence>
<dbReference type="PROSITE" id="PS50885">
    <property type="entry name" value="HAMP"/>
    <property type="match status" value="1"/>
</dbReference>
<dbReference type="Proteomes" id="UP000266340">
    <property type="component" value="Unassembled WGS sequence"/>
</dbReference>
<keyword evidence="12" id="KW-1133">Transmembrane helix</keyword>
<dbReference type="EC" id="2.7.13.3" evidence="3"/>
<evidence type="ECO:0000256" key="5">
    <source>
        <dbReference type="ARBA" id="ARBA00022553"/>
    </source>
</evidence>
<dbReference type="InterPro" id="IPR003661">
    <property type="entry name" value="HisK_dim/P_dom"/>
</dbReference>
<evidence type="ECO:0000256" key="6">
    <source>
        <dbReference type="ARBA" id="ARBA00022679"/>
    </source>
</evidence>
<reference evidence="15 16" key="1">
    <citation type="submission" date="2018-09" db="EMBL/GenBank/DDBJ databases">
        <title>Cohnella cavernae sp. nov., isolated from a karst cave.</title>
        <authorList>
            <person name="Zhu H."/>
        </authorList>
    </citation>
    <scope>NUCLEOTIDE SEQUENCE [LARGE SCALE GENOMIC DNA]</scope>
    <source>
        <strain evidence="15 16">K2E09-144</strain>
    </source>
</reference>
<proteinExistence type="predicted"/>
<dbReference type="FunFam" id="3.30.565.10:FF:000006">
    <property type="entry name" value="Sensor histidine kinase WalK"/>
    <property type="match status" value="1"/>
</dbReference>
<evidence type="ECO:0000313" key="16">
    <source>
        <dbReference type="Proteomes" id="UP000266340"/>
    </source>
</evidence>
<evidence type="ECO:0000256" key="7">
    <source>
        <dbReference type="ARBA" id="ARBA00022741"/>
    </source>
</evidence>